<evidence type="ECO:0000313" key="2">
    <source>
        <dbReference type="WBParaSite" id="PSAMB.scaffold5844size10764.g27459.t1"/>
    </source>
</evidence>
<evidence type="ECO:0000313" key="1">
    <source>
        <dbReference type="Proteomes" id="UP000887566"/>
    </source>
</evidence>
<proteinExistence type="predicted"/>
<dbReference type="Proteomes" id="UP000887566">
    <property type="component" value="Unplaced"/>
</dbReference>
<keyword evidence="1" id="KW-1185">Reference proteome</keyword>
<organism evidence="1 2">
    <name type="scientific">Plectus sambesii</name>
    <dbReference type="NCBI Taxonomy" id="2011161"/>
    <lineage>
        <taxon>Eukaryota</taxon>
        <taxon>Metazoa</taxon>
        <taxon>Ecdysozoa</taxon>
        <taxon>Nematoda</taxon>
        <taxon>Chromadorea</taxon>
        <taxon>Plectida</taxon>
        <taxon>Plectina</taxon>
        <taxon>Plectoidea</taxon>
        <taxon>Plectidae</taxon>
        <taxon>Plectus</taxon>
    </lineage>
</organism>
<reference evidence="2" key="1">
    <citation type="submission" date="2022-11" db="UniProtKB">
        <authorList>
            <consortium name="WormBaseParasite"/>
        </authorList>
    </citation>
    <scope>IDENTIFICATION</scope>
</reference>
<dbReference type="WBParaSite" id="PSAMB.scaffold5844size10764.g27459.t1">
    <property type="protein sequence ID" value="PSAMB.scaffold5844size10764.g27459.t1"/>
    <property type="gene ID" value="PSAMB.scaffold5844size10764.g27459"/>
</dbReference>
<sequence>MARYQFLRAICLGPLQIPSGATHINVKLLDGVRPITVLCMFCTAASTTITDYERNPFNFMHLNVTEAFLKFENQEIPPAKFDIDFDRSSTIELYDEFQRTCQNLYRNASANGYTYQRFKDGGTIYPFKCDPHPYNPDVTNSRPTGSLTAHFRLKSPTTEAINLYYMCFYQNTVGIDYLRNVSLDYIPGCPS</sequence>
<dbReference type="AlphaFoldDB" id="A0A914WXY5"/>
<accession>A0A914WXY5</accession>
<name>A0A914WXY5_9BILA</name>
<protein>
    <submittedName>
        <fullName evidence="2">Uncharacterized protein</fullName>
    </submittedName>
</protein>